<proteinExistence type="predicted"/>
<evidence type="ECO:0000313" key="1">
    <source>
        <dbReference type="EMBL" id="GBM88498.1"/>
    </source>
</evidence>
<organism evidence="1 2">
    <name type="scientific">Araneus ventricosus</name>
    <name type="common">Orbweaver spider</name>
    <name type="synonym">Epeira ventricosa</name>
    <dbReference type="NCBI Taxonomy" id="182803"/>
    <lineage>
        <taxon>Eukaryota</taxon>
        <taxon>Metazoa</taxon>
        <taxon>Ecdysozoa</taxon>
        <taxon>Arthropoda</taxon>
        <taxon>Chelicerata</taxon>
        <taxon>Arachnida</taxon>
        <taxon>Araneae</taxon>
        <taxon>Araneomorphae</taxon>
        <taxon>Entelegynae</taxon>
        <taxon>Araneoidea</taxon>
        <taxon>Araneidae</taxon>
        <taxon>Araneus</taxon>
    </lineage>
</organism>
<reference evidence="1 2" key="1">
    <citation type="journal article" date="2019" name="Sci. Rep.">
        <title>Orb-weaving spider Araneus ventricosus genome elucidates the spidroin gene catalogue.</title>
        <authorList>
            <person name="Kono N."/>
            <person name="Nakamura H."/>
            <person name="Ohtoshi R."/>
            <person name="Moran D.A.P."/>
            <person name="Shinohara A."/>
            <person name="Yoshida Y."/>
            <person name="Fujiwara M."/>
            <person name="Mori M."/>
            <person name="Tomita M."/>
            <person name="Arakawa K."/>
        </authorList>
    </citation>
    <scope>NUCLEOTIDE SEQUENCE [LARGE SCALE GENOMIC DNA]</scope>
</reference>
<accession>A0A4Y2JGC2</accession>
<dbReference type="EMBL" id="BGPR01003469">
    <property type="protein sequence ID" value="GBM88498.1"/>
    <property type="molecule type" value="Genomic_DNA"/>
</dbReference>
<dbReference type="Proteomes" id="UP000499080">
    <property type="component" value="Unassembled WGS sequence"/>
</dbReference>
<evidence type="ECO:0000313" key="2">
    <source>
        <dbReference type="Proteomes" id="UP000499080"/>
    </source>
</evidence>
<keyword evidence="2" id="KW-1185">Reference proteome</keyword>
<comment type="caution">
    <text evidence="1">The sequence shown here is derived from an EMBL/GenBank/DDBJ whole genome shotgun (WGS) entry which is preliminary data.</text>
</comment>
<dbReference type="AlphaFoldDB" id="A0A4Y2JGC2"/>
<gene>
    <name evidence="1" type="ORF">AVEN_72798_1</name>
</gene>
<sequence length="107" mass="12541">MNSRTLEKLCYTNISSEFKYATQHPMKWHWTSPDLDCLEHACDPVLWSAERMEGQRSRRTGKYALRMRLPDSFGHYGQSRPRIQKCVREAIRSGSDRTKHSNSIPNN</sequence>
<protein>
    <submittedName>
        <fullName evidence="1">Uncharacterized protein</fullName>
    </submittedName>
</protein>
<name>A0A4Y2JGC2_ARAVE</name>